<keyword evidence="2" id="KW-0238">DNA-binding</keyword>
<organism evidence="5 6">
    <name type="scientific">Phocicoccus schoeneichii</name>
    <dbReference type="NCBI Taxonomy" id="1812261"/>
    <lineage>
        <taxon>Bacteria</taxon>
        <taxon>Bacillati</taxon>
        <taxon>Bacillota</taxon>
        <taxon>Bacilli</taxon>
        <taxon>Bacillales</taxon>
        <taxon>Salinicoccaceae</taxon>
        <taxon>Phocicoccus</taxon>
    </lineage>
</organism>
<keyword evidence="3" id="KW-0804">Transcription</keyword>
<protein>
    <submittedName>
        <fullName evidence="5">Putative HTH-type transcriptional regulator YusO</fullName>
    </submittedName>
</protein>
<evidence type="ECO:0000256" key="2">
    <source>
        <dbReference type="ARBA" id="ARBA00023125"/>
    </source>
</evidence>
<proteinExistence type="predicted"/>
<evidence type="ECO:0000313" key="6">
    <source>
        <dbReference type="Proteomes" id="UP000521032"/>
    </source>
</evidence>
<dbReference type="GO" id="GO:0003700">
    <property type="term" value="F:DNA-binding transcription factor activity"/>
    <property type="evidence" value="ECO:0007669"/>
    <property type="project" value="InterPro"/>
</dbReference>
<keyword evidence="1" id="KW-0805">Transcription regulation</keyword>
<dbReference type="Proteomes" id="UP000521032">
    <property type="component" value="Unassembled WGS sequence"/>
</dbReference>
<name>A0A6V7RIR4_9BACL</name>
<dbReference type="SMART" id="SM00347">
    <property type="entry name" value="HTH_MARR"/>
    <property type="match status" value="1"/>
</dbReference>
<dbReference type="InterPro" id="IPR036388">
    <property type="entry name" value="WH-like_DNA-bd_sf"/>
</dbReference>
<feature type="domain" description="HTH marR-type" evidence="4">
    <location>
        <begin position="3"/>
        <end position="139"/>
    </location>
</feature>
<dbReference type="Gene3D" id="1.10.10.10">
    <property type="entry name" value="Winged helix-like DNA-binding domain superfamily/Winged helix DNA-binding domain"/>
    <property type="match status" value="1"/>
</dbReference>
<dbReference type="RefSeq" id="WP_186088115.1">
    <property type="nucleotide sequence ID" value="NZ_BMDB01000001.1"/>
</dbReference>
<gene>
    <name evidence="5" type="primary">yusO</name>
    <name evidence="5" type="ORF">JEOSCH030_01390</name>
</gene>
<dbReference type="AlphaFoldDB" id="A0A6V7RIR4"/>
<dbReference type="EMBL" id="CAJEWE010000010">
    <property type="protein sequence ID" value="CAD2077782.1"/>
    <property type="molecule type" value="Genomic_DNA"/>
</dbReference>
<dbReference type="GO" id="GO:0003677">
    <property type="term" value="F:DNA binding"/>
    <property type="evidence" value="ECO:0007669"/>
    <property type="project" value="UniProtKB-KW"/>
</dbReference>
<evidence type="ECO:0000259" key="4">
    <source>
        <dbReference type="PROSITE" id="PS50995"/>
    </source>
</evidence>
<dbReference type="PANTHER" id="PTHR42756:SF1">
    <property type="entry name" value="TRANSCRIPTIONAL REPRESSOR OF EMRAB OPERON"/>
    <property type="match status" value="1"/>
</dbReference>
<evidence type="ECO:0000256" key="3">
    <source>
        <dbReference type="ARBA" id="ARBA00023163"/>
    </source>
</evidence>
<dbReference type="PROSITE" id="PS50995">
    <property type="entry name" value="HTH_MARR_2"/>
    <property type="match status" value="1"/>
</dbReference>
<evidence type="ECO:0000256" key="1">
    <source>
        <dbReference type="ARBA" id="ARBA00023015"/>
    </source>
</evidence>
<keyword evidence="6" id="KW-1185">Reference proteome</keyword>
<dbReference type="PANTHER" id="PTHR42756">
    <property type="entry name" value="TRANSCRIPTIONAL REGULATOR, MARR"/>
    <property type="match status" value="1"/>
</dbReference>
<accession>A0A6V7RIR4</accession>
<comment type="caution">
    <text evidence="5">The sequence shown here is derived from an EMBL/GenBank/DDBJ whole genome shotgun (WGS) entry which is preliminary data.</text>
</comment>
<dbReference type="Pfam" id="PF01047">
    <property type="entry name" value="MarR"/>
    <property type="match status" value="1"/>
</dbReference>
<evidence type="ECO:0000313" key="5">
    <source>
        <dbReference type="EMBL" id="CAD2077782.1"/>
    </source>
</evidence>
<dbReference type="InterPro" id="IPR000835">
    <property type="entry name" value="HTH_MarR-typ"/>
</dbReference>
<dbReference type="InterPro" id="IPR036390">
    <property type="entry name" value="WH_DNA-bd_sf"/>
</dbReference>
<dbReference type="PRINTS" id="PR00598">
    <property type="entry name" value="HTHMARR"/>
</dbReference>
<dbReference type="SUPFAM" id="SSF46785">
    <property type="entry name" value="Winged helix' DNA-binding domain"/>
    <property type="match status" value="1"/>
</dbReference>
<reference evidence="5 6" key="1">
    <citation type="submission" date="2020-07" db="EMBL/GenBank/DDBJ databases">
        <authorList>
            <person name="Criscuolo A."/>
        </authorList>
    </citation>
    <scope>NUCLEOTIDE SEQUENCE [LARGE SCALE GENOMIC DNA]</scope>
    <source>
        <strain evidence="6">CIP 111030</strain>
    </source>
</reference>
<sequence length="147" mass="17038">MTDKEIIMSVEKSIRYISGHVRAHGREILKEYDISPLQFVALQWVNDKSGITIGQVASKLYLAHSTTTDIIDKLEQNDFVRRERSEEDKRLVLVKIEDKGLEVIHRVIEKRVDFISKITSKLSDDEKELLPVALQKLLMESENLFNE</sequence>